<evidence type="ECO:0000313" key="11">
    <source>
        <dbReference type="EMBL" id="ETV91379.1"/>
    </source>
</evidence>
<dbReference type="GO" id="GO:0000118">
    <property type="term" value="C:histone deacetylase complex"/>
    <property type="evidence" value="ECO:0007669"/>
    <property type="project" value="TreeGrafter"/>
</dbReference>
<dbReference type="eggNOG" id="KOG1343">
    <property type="taxonomic scope" value="Eukaryota"/>
</dbReference>
<dbReference type="InterPro" id="IPR023696">
    <property type="entry name" value="Ureohydrolase_dom_sf"/>
</dbReference>
<comment type="similarity">
    <text evidence="2">Belongs to the histone deacetylase family. HD type 2 subfamily.</text>
</comment>
<keyword evidence="4" id="KW-0678">Repressor</keyword>
<evidence type="ECO:0000256" key="4">
    <source>
        <dbReference type="ARBA" id="ARBA00022491"/>
    </source>
</evidence>
<proteinExistence type="inferred from homology"/>
<evidence type="ECO:0000256" key="6">
    <source>
        <dbReference type="ARBA" id="ARBA00022853"/>
    </source>
</evidence>
<keyword evidence="8" id="KW-0804">Transcription</keyword>
<evidence type="ECO:0000259" key="10">
    <source>
        <dbReference type="Pfam" id="PF00850"/>
    </source>
</evidence>
<organism evidence="11">
    <name type="scientific">Aphanomyces invadans</name>
    <dbReference type="NCBI Taxonomy" id="157072"/>
    <lineage>
        <taxon>Eukaryota</taxon>
        <taxon>Sar</taxon>
        <taxon>Stramenopiles</taxon>
        <taxon>Oomycota</taxon>
        <taxon>Saprolegniomycetes</taxon>
        <taxon>Saprolegniales</taxon>
        <taxon>Verrucalvaceae</taxon>
        <taxon>Aphanomyces</taxon>
    </lineage>
</organism>
<name>A0A024TBK3_9STRA</name>
<evidence type="ECO:0000256" key="3">
    <source>
        <dbReference type="ARBA" id="ARBA00012111"/>
    </source>
</evidence>
<dbReference type="Pfam" id="PF00850">
    <property type="entry name" value="Hist_deacetyl"/>
    <property type="match status" value="1"/>
</dbReference>
<dbReference type="EMBL" id="KI914011">
    <property type="protein sequence ID" value="ETV91379.1"/>
    <property type="molecule type" value="Genomic_DNA"/>
</dbReference>
<keyword evidence="5" id="KW-0378">Hydrolase</keyword>
<gene>
    <name evidence="11" type="ORF">H310_14055</name>
</gene>
<dbReference type="Gene3D" id="3.40.800.20">
    <property type="entry name" value="Histone deacetylase domain"/>
    <property type="match status" value="1"/>
</dbReference>
<dbReference type="SUPFAM" id="SSF52768">
    <property type="entry name" value="Arginase/deacetylase"/>
    <property type="match status" value="1"/>
</dbReference>
<dbReference type="PANTHER" id="PTHR10625">
    <property type="entry name" value="HISTONE DEACETYLASE HDAC1-RELATED"/>
    <property type="match status" value="1"/>
</dbReference>
<evidence type="ECO:0000256" key="5">
    <source>
        <dbReference type="ARBA" id="ARBA00022801"/>
    </source>
</evidence>
<accession>A0A024TBK3</accession>
<evidence type="ECO:0000256" key="1">
    <source>
        <dbReference type="ARBA" id="ARBA00004123"/>
    </source>
</evidence>
<evidence type="ECO:0000256" key="9">
    <source>
        <dbReference type="ARBA" id="ARBA00023242"/>
    </source>
</evidence>
<dbReference type="InterPro" id="IPR023801">
    <property type="entry name" value="His_deacetylse_dom"/>
</dbReference>
<evidence type="ECO:0000256" key="2">
    <source>
        <dbReference type="ARBA" id="ARBA00007738"/>
    </source>
</evidence>
<dbReference type="PRINTS" id="PR01270">
    <property type="entry name" value="HDASUPER"/>
</dbReference>
<reference evidence="11" key="1">
    <citation type="submission" date="2013-12" db="EMBL/GenBank/DDBJ databases">
        <title>The Genome Sequence of Aphanomyces invadans NJM9701.</title>
        <authorList>
            <consortium name="The Broad Institute Genomics Platform"/>
            <person name="Russ C."/>
            <person name="Tyler B."/>
            <person name="van West P."/>
            <person name="Dieguez-Uribeondo J."/>
            <person name="Young S.K."/>
            <person name="Zeng Q."/>
            <person name="Gargeya S."/>
            <person name="Fitzgerald M."/>
            <person name="Abouelleil A."/>
            <person name="Alvarado L."/>
            <person name="Chapman S.B."/>
            <person name="Gainer-Dewar J."/>
            <person name="Goldberg J."/>
            <person name="Griggs A."/>
            <person name="Gujja S."/>
            <person name="Hansen M."/>
            <person name="Howarth C."/>
            <person name="Imamovic A."/>
            <person name="Ireland A."/>
            <person name="Larimer J."/>
            <person name="McCowan C."/>
            <person name="Murphy C."/>
            <person name="Pearson M."/>
            <person name="Poon T.W."/>
            <person name="Priest M."/>
            <person name="Roberts A."/>
            <person name="Saif S."/>
            <person name="Shea T."/>
            <person name="Sykes S."/>
            <person name="Wortman J."/>
            <person name="Nusbaum C."/>
            <person name="Birren B."/>
        </authorList>
    </citation>
    <scope>NUCLEOTIDE SEQUENCE [LARGE SCALE GENOMIC DNA]</scope>
    <source>
        <strain evidence="11">NJM9701</strain>
    </source>
</reference>
<dbReference type="GO" id="GO:0141221">
    <property type="term" value="F:histone deacetylase activity, hydrolytic mechanism"/>
    <property type="evidence" value="ECO:0007669"/>
    <property type="project" value="UniProtKB-EC"/>
</dbReference>
<dbReference type="AlphaFoldDB" id="A0A024TBK3"/>
<dbReference type="PANTHER" id="PTHR10625:SF5">
    <property type="entry name" value="HISTONE DEACETYLASE"/>
    <property type="match status" value="1"/>
</dbReference>
<dbReference type="EC" id="3.5.1.98" evidence="3"/>
<protein>
    <recommendedName>
        <fullName evidence="3">histone deacetylase</fullName>
        <ecNumber evidence="3">3.5.1.98</ecNumber>
    </recommendedName>
</protein>
<sequence length="502" mass="54238">MAVDGGAAAATTAEASFSSTTLSHTGTAFISAIEPCMQRSVDDTSLNGLAPIRPSTFLYSHPTCVRHRVKGHPERPERVQVILDRLVDVFPMIPHVTTAPQATLEQLHAFHTPLHVNSVLKWCGKIERSMEELDRLATDSRPASAARRDVLKQYSCLDIDGDTTIMRYTREAALHAAGAACAAVDAVMTGACTNAFCAVRPPGHHAEPHKAMGFCFFNNIGVAAMHAIHAHGVRRVAIVDFDVHHGNGTDTKARRAAPGELLYISTHQKPPCFPGTGIAADNTSNVCNVEMDESTSSATFRSKFVDHVEPKLLAYNPELLLISAGFDAHRDDPLANVNLTADDFYWVTSRLVDAAIAGASCRGRIVSVLEGGYHLRALADSAEAHVRALTECFRALPAPHDDQIVAVELCQGMERVTVCDALRPSLRLTLSSVHCKAKHLKTVVVVLAGGMDVEAQWMQLRQAAAAKLNMKKSHKLRTKEGRVVEAADALLALANDAVLYMS</sequence>
<dbReference type="GO" id="GO:0005737">
    <property type="term" value="C:cytoplasm"/>
    <property type="evidence" value="ECO:0007669"/>
    <property type="project" value="TreeGrafter"/>
</dbReference>
<dbReference type="InterPro" id="IPR000286">
    <property type="entry name" value="HDACs"/>
</dbReference>
<evidence type="ECO:0000256" key="7">
    <source>
        <dbReference type="ARBA" id="ARBA00023015"/>
    </source>
</evidence>
<dbReference type="GeneID" id="20091105"/>
<evidence type="ECO:0000256" key="8">
    <source>
        <dbReference type="ARBA" id="ARBA00023163"/>
    </source>
</evidence>
<keyword evidence="7" id="KW-0805">Transcription regulation</keyword>
<comment type="subcellular location">
    <subcellularLocation>
        <location evidence="1">Nucleus</location>
    </subcellularLocation>
</comment>
<dbReference type="InterPro" id="IPR037138">
    <property type="entry name" value="His_deacetylse_dom_sf"/>
</dbReference>
<dbReference type="CDD" id="cd11599">
    <property type="entry name" value="HDAC_classII_2"/>
    <property type="match status" value="1"/>
</dbReference>
<dbReference type="GO" id="GO:0040029">
    <property type="term" value="P:epigenetic regulation of gene expression"/>
    <property type="evidence" value="ECO:0007669"/>
    <property type="project" value="TreeGrafter"/>
</dbReference>
<dbReference type="RefSeq" id="XP_008880007.1">
    <property type="nucleotide sequence ID" value="XM_008881785.1"/>
</dbReference>
<dbReference type="VEuPathDB" id="FungiDB:H310_14055"/>
<dbReference type="STRING" id="157072.A0A024TBK3"/>
<dbReference type="OrthoDB" id="424012at2759"/>
<feature type="domain" description="Histone deacetylase" evidence="10">
    <location>
        <begin position="72"/>
        <end position="389"/>
    </location>
</feature>
<keyword evidence="6" id="KW-0156">Chromatin regulator</keyword>
<keyword evidence="9" id="KW-0539">Nucleus</keyword>